<sequence length="72" mass="7857">MIDDDIPAEPRALTATKGLAGTLFREDLDPFSVEDLTARIEALEAETMRTRNALTAKKSQRSAADALFSFKG</sequence>
<keyword evidence="2" id="KW-1185">Reference proteome</keyword>
<proteinExistence type="predicted"/>
<protein>
    <recommendedName>
        <fullName evidence="3">DUF1192 domain-containing protein</fullName>
    </recommendedName>
</protein>
<gene>
    <name evidence="1" type="ORF">GCM10011273_14900</name>
</gene>
<dbReference type="InterPro" id="IPR009579">
    <property type="entry name" value="DUF1192"/>
</dbReference>
<reference evidence="1" key="2">
    <citation type="submission" date="2020-09" db="EMBL/GenBank/DDBJ databases">
        <authorList>
            <person name="Sun Q."/>
            <person name="Kim S."/>
        </authorList>
    </citation>
    <scope>NUCLEOTIDE SEQUENCE</scope>
    <source>
        <strain evidence="1">KCTC 32296</strain>
    </source>
</reference>
<name>A0A918URW8_9CAUL</name>
<accession>A0A918URW8</accession>
<organism evidence="1 2">
    <name type="scientific">Asticcacaulis endophyticus</name>
    <dbReference type="NCBI Taxonomy" id="1395890"/>
    <lineage>
        <taxon>Bacteria</taxon>
        <taxon>Pseudomonadati</taxon>
        <taxon>Pseudomonadota</taxon>
        <taxon>Alphaproteobacteria</taxon>
        <taxon>Caulobacterales</taxon>
        <taxon>Caulobacteraceae</taxon>
        <taxon>Asticcacaulis</taxon>
    </lineage>
</organism>
<evidence type="ECO:0008006" key="3">
    <source>
        <dbReference type="Google" id="ProtNLM"/>
    </source>
</evidence>
<dbReference type="EMBL" id="BMZB01000001">
    <property type="protein sequence ID" value="GGZ29830.1"/>
    <property type="molecule type" value="Genomic_DNA"/>
</dbReference>
<evidence type="ECO:0000313" key="1">
    <source>
        <dbReference type="EMBL" id="GGZ29830.1"/>
    </source>
</evidence>
<comment type="caution">
    <text evidence="1">The sequence shown here is derived from an EMBL/GenBank/DDBJ whole genome shotgun (WGS) entry which is preliminary data.</text>
</comment>
<dbReference type="RefSeq" id="WP_189485738.1">
    <property type="nucleotide sequence ID" value="NZ_BMZB01000001.1"/>
</dbReference>
<evidence type="ECO:0000313" key="2">
    <source>
        <dbReference type="Proteomes" id="UP000662572"/>
    </source>
</evidence>
<dbReference type="Proteomes" id="UP000662572">
    <property type="component" value="Unassembled WGS sequence"/>
</dbReference>
<dbReference type="AlphaFoldDB" id="A0A918URW8"/>
<dbReference type="Pfam" id="PF06698">
    <property type="entry name" value="DUF1192"/>
    <property type="match status" value="1"/>
</dbReference>
<reference evidence="1" key="1">
    <citation type="journal article" date="2014" name="Int. J. Syst. Evol. Microbiol.">
        <title>Complete genome sequence of Corynebacterium casei LMG S-19264T (=DSM 44701T), isolated from a smear-ripened cheese.</title>
        <authorList>
            <consortium name="US DOE Joint Genome Institute (JGI-PGF)"/>
            <person name="Walter F."/>
            <person name="Albersmeier A."/>
            <person name="Kalinowski J."/>
            <person name="Ruckert C."/>
        </authorList>
    </citation>
    <scope>NUCLEOTIDE SEQUENCE</scope>
    <source>
        <strain evidence="1">KCTC 32296</strain>
    </source>
</reference>